<dbReference type="GeneID" id="99987052"/>
<evidence type="ECO:0000313" key="1">
    <source>
        <dbReference type="EMBL" id="SEW26551.1"/>
    </source>
</evidence>
<dbReference type="STRING" id="1267423.SAMN05216290_2350"/>
<organism evidence="1 2">
    <name type="scientific">Roseivirga pacifica</name>
    <dbReference type="NCBI Taxonomy" id="1267423"/>
    <lineage>
        <taxon>Bacteria</taxon>
        <taxon>Pseudomonadati</taxon>
        <taxon>Bacteroidota</taxon>
        <taxon>Cytophagia</taxon>
        <taxon>Cytophagales</taxon>
        <taxon>Roseivirgaceae</taxon>
        <taxon>Roseivirga</taxon>
    </lineage>
</organism>
<dbReference type="AlphaFoldDB" id="A0A1I0QI48"/>
<dbReference type="Gene3D" id="3.60.40.10">
    <property type="entry name" value="PPM-type phosphatase domain"/>
    <property type="match status" value="1"/>
</dbReference>
<reference evidence="2" key="1">
    <citation type="submission" date="2016-10" db="EMBL/GenBank/DDBJ databases">
        <authorList>
            <person name="Varghese N."/>
            <person name="Submissions S."/>
        </authorList>
    </citation>
    <scope>NUCLEOTIDE SEQUENCE [LARGE SCALE GENOMIC DNA]</scope>
    <source>
        <strain evidence="2">CGMCC 1.12402</strain>
    </source>
</reference>
<gene>
    <name evidence="1" type="ORF">SAMN05216290_2350</name>
</gene>
<sequence length="260" mass="29197">MYYLAAGTLNIKLKQDASDFSTENHKVIAICDGIGGIDGSESIAKYIAEHIIPSEKPYFPIYNSEIFQKIKQQDITGGTTLIHLEVLKNEACINYLGNGGIIHLQGDYQSKKYAENIYQYTQLLNPHVSKKGELVRYISKHSTPGTLQSSSIQVSLNNPTGDIILLFSDGINSLEVNPIITDDDGRYWRNESDCIHFILNELDKHLKANCDSSIFQENLPQFIDNTLNNLNTQNMIEDDASLGVLISDKVIQHYRSLKND</sequence>
<dbReference type="Proteomes" id="UP000199437">
    <property type="component" value="Unassembled WGS sequence"/>
</dbReference>
<dbReference type="EMBL" id="FOIR01000002">
    <property type="protein sequence ID" value="SEW26551.1"/>
    <property type="molecule type" value="Genomic_DNA"/>
</dbReference>
<evidence type="ECO:0008006" key="3">
    <source>
        <dbReference type="Google" id="ProtNLM"/>
    </source>
</evidence>
<evidence type="ECO:0000313" key="2">
    <source>
        <dbReference type="Proteomes" id="UP000199437"/>
    </source>
</evidence>
<dbReference type="OrthoDB" id="1424329at2"/>
<dbReference type="InterPro" id="IPR036457">
    <property type="entry name" value="PPM-type-like_dom_sf"/>
</dbReference>
<dbReference type="SUPFAM" id="SSF81606">
    <property type="entry name" value="PP2C-like"/>
    <property type="match status" value="1"/>
</dbReference>
<keyword evidence="2" id="KW-1185">Reference proteome</keyword>
<protein>
    <recommendedName>
        <fullName evidence="3">PPM-type phosphatase domain-containing protein</fullName>
    </recommendedName>
</protein>
<dbReference type="RefSeq" id="WP_090258773.1">
    <property type="nucleotide sequence ID" value="NZ_FOIR01000002.1"/>
</dbReference>
<accession>A0A1I0QI48</accession>
<proteinExistence type="predicted"/>
<name>A0A1I0QI48_9BACT</name>